<evidence type="ECO:0000313" key="6">
    <source>
        <dbReference type="EMBL" id="AWZ41290.1"/>
    </source>
</evidence>
<proteinExistence type="predicted"/>
<name>A0AAD0P9L8_9LACO</name>
<evidence type="ECO:0000256" key="3">
    <source>
        <dbReference type="ARBA" id="ARBA00022840"/>
    </source>
</evidence>
<evidence type="ECO:0000256" key="2">
    <source>
        <dbReference type="ARBA" id="ARBA00022806"/>
    </source>
</evidence>
<evidence type="ECO:0000259" key="4">
    <source>
        <dbReference type="Pfam" id="PF12684"/>
    </source>
</evidence>
<accession>A0AAD0P9L8</accession>
<protein>
    <recommendedName>
        <fullName evidence="4">Putative exodeoxyribonuclease 8 PDDEXK-like domain-containing protein</fullName>
    </recommendedName>
</protein>
<dbReference type="EMBL" id="CP023566">
    <property type="protein sequence ID" value="AWZ41290.1"/>
    <property type="molecule type" value="Genomic_DNA"/>
</dbReference>
<dbReference type="AlphaFoldDB" id="A0AAD0P9L8"/>
<evidence type="ECO:0000313" key="5">
    <source>
        <dbReference type="EMBL" id="AWZ37716.1"/>
    </source>
</evidence>
<dbReference type="Pfam" id="PF12684">
    <property type="entry name" value="DUF3799"/>
    <property type="match status" value="1"/>
</dbReference>
<keyword evidence="1" id="KW-0547">Nucleotide-binding</keyword>
<sequence length="277" mass="32177">MNKFELTEENYYSSEASQHYMSVSLFKDFMQCEAAALATMKGEWQREETTALSVGNYVHSYFESKEAHQKFIADKGSALMTKPNKKEPYGHLKSDFKTADAMINALKDETVFKALYEPGQKEVIVTGDIYGYKWKGKIDSLNLDQLYFCDLKTVDDIHKKHWSSTYNKYDNFIADRGYYMQMAVYIELIKQTFGVGCQPFIFAVSKQTPPDKEAIDFNGDQDAIYMEDAMRMIEENQEHIQRVMSGEEEPTRCEHCEYCRLTKKIELPIHASDIEIY</sequence>
<evidence type="ECO:0000313" key="8">
    <source>
        <dbReference type="Proteomes" id="UP000250153"/>
    </source>
</evidence>
<dbReference type="InterPro" id="IPR024432">
    <property type="entry name" value="Put_RecE_PDDEXK-like_dom"/>
</dbReference>
<dbReference type="Gene3D" id="3.90.320.10">
    <property type="match status" value="1"/>
</dbReference>
<dbReference type="Proteomes" id="UP000250143">
    <property type="component" value="Chromosome"/>
</dbReference>
<keyword evidence="3" id="KW-0067">ATP-binding</keyword>
<evidence type="ECO:0000313" key="7">
    <source>
        <dbReference type="Proteomes" id="UP000250143"/>
    </source>
</evidence>
<gene>
    <name evidence="6" type="ORF">CPQ89_09775</name>
    <name evidence="5" type="ORF">CPS94_01680</name>
</gene>
<dbReference type="InterPro" id="IPR011604">
    <property type="entry name" value="PDDEXK-like_dom_sf"/>
</dbReference>
<reference evidence="7 8" key="1">
    <citation type="submission" date="2017-09" db="EMBL/GenBank/DDBJ databases">
        <title>Predominant Lactobacillus spp. isolated from feces of mice subjected to short-term calorie restriction.</title>
        <authorList>
            <person name="Zhang C."/>
            <person name="Zhao L."/>
            <person name="Pan F."/>
        </authorList>
    </citation>
    <scope>NUCLEOTIDE SEQUENCE [LARGE SCALE GENOMIC DNA]</scope>
    <source>
        <strain evidence="6 7">CR141</strain>
        <strain evidence="5 8">CR147</strain>
    </source>
</reference>
<feature type="domain" description="Putative exodeoxyribonuclease 8 PDDEXK-like" evidence="4">
    <location>
        <begin position="22"/>
        <end position="262"/>
    </location>
</feature>
<dbReference type="RefSeq" id="WP_112195531.1">
    <property type="nucleotide sequence ID" value="NZ_CP023565.1"/>
</dbReference>
<dbReference type="KEGG" id="lmur:CPS94_01680"/>
<dbReference type="GO" id="GO:0004386">
    <property type="term" value="F:helicase activity"/>
    <property type="evidence" value="ECO:0007669"/>
    <property type="project" value="UniProtKB-KW"/>
</dbReference>
<dbReference type="PIRSF" id="PIRSF031475">
    <property type="entry name" value="UCP031475"/>
    <property type="match status" value="1"/>
</dbReference>
<dbReference type="GO" id="GO:0005524">
    <property type="term" value="F:ATP binding"/>
    <property type="evidence" value="ECO:0007669"/>
    <property type="project" value="UniProtKB-KW"/>
</dbReference>
<dbReference type="EMBL" id="CP023565">
    <property type="protein sequence ID" value="AWZ37716.1"/>
    <property type="molecule type" value="Genomic_DNA"/>
</dbReference>
<keyword evidence="2" id="KW-0378">Hydrolase</keyword>
<organism evidence="5 8">
    <name type="scientific">Ligilactobacillus murinus</name>
    <dbReference type="NCBI Taxonomy" id="1622"/>
    <lineage>
        <taxon>Bacteria</taxon>
        <taxon>Bacillati</taxon>
        <taxon>Bacillota</taxon>
        <taxon>Bacilli</taxon>
        <taxon>Lactobacillales</taxon>
        <taxon>Lactobacillaceae</taxon>
        <taxon>Ligilactobacillus</taxon>
    </lineage>
</organism>
<dbReference type="GeneID" id="48465830"/>
<evidence type="ECO:0000256" key="1">
    <source>
        <dbReference type="ARBA" id="ARBA00022741"/>
    </source>
</evidence>
<keyword evidence="2" id="KW-0347">Helicase</keyword>
<keyword evidence="7" id="KW-1185">Reference proteome</keyword>
<dbReference type="InterPro" id="IPR016974">
    <property type="entry name" value="Uncharacterised_phage-assoc"/>
</dbReference>
<dbReference type="Proteomes" id="UP000250153">
    <property type="component" value="Chromosome"/>
</dbReference>